<comment type="caution">
    <text evidence="1">The sequence shown here is derived from an EMBL/GenBank/DDBJ whole genome shotgun (WGS) entry which is preliminary data.</text>
</comment>
<proteinExistence type="predicted"/>
<reference evidence="2" key="1">
    <citation type="submission" date="2012-11" db="EMBL/GenBank/DDBJ databases">
        <authorList>
            <person name="Lucero-Rivera Y.E."/>
            <person name="Tovar-Ramirez D."/>
        </authorList>
    </citation>
    <scope>NUCLEOTIDE SEQUENCE [LARGE SCALE GENOMIC DNA]</scope>
    <source>
        <strain evidence="2">Araruama</strain>
    </source>
</reference>
<accession>A0A1V1NWY4</accession>
<name>A0A1V1NWY4_9BACT</name>
<evidence type="ECO:0000313" key="2">
    <source>
        <dbReference type="Proteomes" id="UP000189670"/>
    </source>
</evidence>
<gene>
    <name evidence="1" type="ORF">OMM_12012</name>
</gene>
<dbReference type="EMBL" id="ATBP01001584">
    <property type="protein sequence ID" value="ETR67055.1"/>
    <property type="molecule type" value="Genomic_DNA"/>
</dbReference>
<dbReference type="Proteomes" id="UP000189670">
    <property type="component" value="Unassembled WGS sequence"/>
</dbReference>
<evidence type="ECO:0000313" key="1">
    <source>
        <dbReference type="EMBL" id="ETR67055.1"/>
    </source>
</evidence>
<sequence length="418" mass="46695">MKHIMIYPVLFSHFFNTDLEGSAYVATDFSEVVEITFPISTGDYSFQAPAEWGMRKSPGAIQVALIELIKAEADLQLSLADYAGLMAEINYKTALLQGRSDLNDAELAIGDDWRYQAEAFDAAMVTLRNTADLAEFAGEKVKESFDASAEALPTIIGPMACDVNSAARAALQSTGANVAFGTKIYSFAAKAAADGVETQKELAELDMQTELQMANYKYDIQQQLAEIEGLLGNEAPARMAIFKQREHMRQVSEKYRALLSKGLRLLEERKVFNARVAEKTQGKRYMDMAFRVNLNQSLSKYRNTFDIAARYVYLAAKAYDYDTNLSDRDPGAAKPFLTDIVRQRHLGQYQDGQYVIGLGGLGDILATMKVNYEILKNQMGFNTPQTETGRFSLRSELLRIKHDDTSDTLFRDELKKNA</sequence>
<organism evidence="1 2">
    <name type="scientific">Candidatus Magnetoglobus multicellularis str. Araruama</name>
    <dbReference type="NCBI Taxonomy" id="890399"/>
    <lineage>
        <taxon>Bacteria</taxon>
        <taxon>Pseudomonadati</taxon>
        <taxon>Thermodesulfobacteriota</taxon>
        <taxon>Desulfobacteria</taxon>
        <taxon>Desulfobacterales</taxon>
        <taxon>Desulfobacteraceae</taxon>
        <taxon>Candidatus Magnetoglobus</taxon>
    </lineage>
</organism>
<protein>
    <submittedName>
        <fullName evidence="1">Uncharacterized protein</fullName>
    </submittedName>
</protein>
<dbReference type="AlphaFoldDB" id="A0A1V1NWY4"/>